<dbReference type="EMBL" id="KK088418">
    <property type="protein sequence ID" value="EYE96572.1"/>
    <property type="molecule type" value="Genomic_DNA"/>
</dbReference>
<dbReference type="AlphaFoldDB" id="A0A017SI01"/>
<organism evidence="15 16">
    <name type="scientific">Aspergillus ruber (strain CBS 135680)</name>
    <dbReference type="NCBI Taxonomy" id="1388766"/>
    <lineage>
        <taxon>Eukaryota</taxon>
        <taxon>Fungi</taxon>
        <taxon>Dikarya</taxon>
        <taxon>Ascomycota</taxon>
        <taxon>Pezizomycotina</taxon>
        <taxon>Eurotiomycetes</taxon>
        <taxon>Eurotiomycetidae</taxon>
        <taxon>Eurotiales</taxon>
        <taxon>Aspergillaceae</taxon>
        <taxon>Aspergillus</taxon>
        <taxon>Aspergillus subgen. Aspergillus</taxon>
    </lineage>
</organism>
<dbReference type="GO" id="GO:0005524">
    <property type="term" value="F:ATP binding"/>
    <property type="evidence" value="ECO:0007669"/>
    <property type="project" value="UniProtKB-KW"/>
</dbReference>
<dbReference type="Proteomes" id="UP000019804">
    <property type="component" value="Unassembled WGS sequence"/>
</dbReference>
<dbReference type="PANTHER" id="PTHR43311:SF2">
    <property type="entry name" value="GLUTAMATE--TRNA LIGASE, MITOCHONDRIAL-RELATED"/>
    <property type="match status" value="1"/>
</dbReference>
<dbReference type="OrthoDB" id="428822at2759"/>
<evidence type="ECO:0000256" key="3">
    <source>
        <dbReference type="ARBA" id="ARBA00012835"/>
    </source>
</evidence>
<dbReference type="GO" id="GO:0000049">
    <property type="term" value="F:tRNA binding"/>
    <property type="evidence" value="ECO:0007669"/>
    <property type="project" value="InterPro"/>
</dbReference>
<evidence type="ECO:0000313" key="16">
    <source>
        <dbReference type="Proteomes" id="UP000019804"/>
    </source>
</evidence>
<evidence type="ECO:0000256" key="7">
    <source>
        <dbReference type="ARBA" id="ARBA00022917"/>
    </source>
</evidence>
<dbReference type="InterPro" id="IPR020751">
    <property type="entry name" value="aa-tRNA-synth_I_codon-bd_sub2"/>
</dbReference>
<evidence type="ECO:0000256" key="11">
    <source>
        <dbReference type="RuleBase" id="RU363037"/>
    </source>
</evidence>
<dbReference type="GO" id="GO:0006424">
    <property type="term" value="P:glutamyl-tRNA aminoacylation"/>
    <property type="evidence" value="ECO:0007669"/>
    <property type="project" value="InterPro"/>
</dbReference>
<feature type="compositionally biased region" description="Basic and acidic residues" evidence="12">
    <location>
        <begin position="578"/>
        <end position="592"/>
    </location>
</feature>
<evidence type="ECO:0000256" key="1">
    <source>
        <dbReference type="ARBA" id="ARBA00004173"/>
    </source>
</evidence>
<dbReference type="FunFam" id="3.40.50.620:FF:000045">
    <property type="entry name" value="Glutamate--tRNA ligase, mitochondrial"/>
    <property type="match status" value="1"/>
</dbReference>
<evidence type="ECO:0000259" key="13">
    <source>
        <dbReference type="Pfam" id="PF00749"/>
    </source>
</evidence>
<evidence type="ECO:0000256" key="9">
    <source>
        <dbReference type="ARBA" id="ARBA00030865"/>
    </source>
</evidence>
<comment type="subcellular location">
    <subcellularLocation>
        <location evidence="1">Mitochondrion</location>
    </subcellularLocation>
</comment>
<gene>
    <name evidence="15" type="ORF">EURHEDRAFT_553958</name>
</gene>
<accession>A0A017SI01</accession>
<keyword evidence="6 11" id="KW-0067">ATP-binding</keyword>
<evidence type="ECO:0000313" key="15">
    <source>
        <dbReference type="EMBL" id="EYE96572.1"/>
    </source>
</evidence>
<dbReference type="STRING" id="1388766.A0A017SI01"/>
<sequence length="602" mass="67474">MRRPSPGLLARHSWICTGCRVRARASYSSATNLGKSKNLPQTPARTRFAPSPTGYLHLGSLRTALFNYLLAKRTGGQFLLRIEDTDQKRTIPDAEQRLYDDLQWAGLNWDEGPTIGGPYGPYKQSERTSTYRTHAHDLVSNGHAYRCFCSSERLDSLARHRNAAGLSVGYDRQCANISAAESEERASKDETHVVRLRANNYPMFNDLVYGKTGQNRPKSKLDMIERVWDDPILVKSDGHPTYHLANVVDDHLMDITHVIRGTEWMPSTPMHVALYNAFNWTPPSFGHVPLLVDKEGQKLSKRNADIDLSSFKDKQGLFPETLVNFAALLGWSHTQKSDVFNLEELEQIFNLKITRGNTTVAFEKLWFLQKAHAQRAAATNSPTFQDMITRLSNLVQENIPTKQLKPILQSRTVSDYITPILHADVKSYTTASEFLQRNATFFTTTLTRQPYIPTSANGKEPIPMNALHTAAAALSLVPDAHWTVDTHRANISSYDGCNAAPPSLAESESSKEEAEDSKKARLAADKRFKKELYHYLRWALSGGAPGPGIPETMAILGRQESVRRLNEGKMLTTEPDEGEKVKKDDGPEKDQNKAWMGSLAPR</sequence>
<feature type="region of interest" description="Disordered" evidence="12">
    <location>
        <begin position="494"/>
        <end position="519"/>
    </location>
</feature>
<dbReference type="InterPro" id="IPR004527">
    <property type="entry name" value="Glu-tRNA-ligase_bac/mito"/>
</dbReference>
<keyword evidence="8 11" id="KW-0030">Aminoacyl-tRNA synthetase</keyword>
<protein>
    <recommendedName>
        <fullName evidence="10">Glutamate--tRNA ligase, mitochondrial</fullName>
        <ecNumber evidence="3">6.1.1.17</ecNumber>
    </recommendedName>
    <alternativeName>
        <fullName evidence="9">Glutamyl-tRNA synthetase</fullName>
    </alternativeName>
</protein>
<dbReference type="PRINTS" id="PR00987">
    <property type="entry name" value="TRNASYNTHGLU"/>
</dbReference>
<dbReference type="CDD" id="cd00808">
    <property type="entry name" value="GluRS_core"/>
    <property type="match status" value="1"/>
</dbReference>
<dbReference type="HAMAP" id="MF_00022">
    <property type="entry name" value="Glu_tRNA_synth_type1"/>
    <property type="match status" value="1"/>
</dbReference>
<dbReference type="Pfam" id="PF19269">
    <property type="entry name" value="Anticodon_2"/>
    <property type="match status" value="1"/>
</dbReference>
<feature type="region of interest" description="Disordered" evidence="12">
    <location>
        <begin position="558"/>
        <end position="602"/>
    </location>
</feature>
<dbReference type="InterPro" id="IPR049940">
    <property type="entry name" value="GluQ/Sye"/>
</dbReference>
<feature type="compositionally biased region" description="Basic and acidic residues" evidence="12">
    <location>
        <begin position="508"/>
        <end position="519"/>
    </location>
</feature>
<keyword evidence="7 11" id="KW-0648">Protein biosynthesis</keyword>
<keyword evidence="5 11" id="KW-0547">Nucleotide-binding</keyword>
<dbReference type="Pfam" id="PF00749">
    <property type="entry name" value="tRNA-synt_1c"/>
    <property type="match status" value="1"/>
</dbReference>
<dbReference type="EC" id="6.1.1.17" evidence="3"/>
<keyword evidence="4 11" id="KW-0436">Ligase</keyword>
<dbReference type="GO" id="GO:0008270">
    <property type="term" value="F:zinc ion binding"/>
    <property type="evidence" value="ECO:0007669"/>
    <property type="project" value="InterPro"/>
</dbReference>
<dbReference type="InterPro" id="IPR045462">
    <property type="entry name" value="aa-tRNA-synth_I_cd-bd"/>
</dbReference>
<dbReference type="GO" id="GO:0004818">
    <property type="term" value="F:glutamate-tRNA ligase activity"/>
    <property type="evidence" value="ECO:0007669"/>
    <property type="project" value="UniProtKB-EC"/>
</dbReference>
<proteinExistence type="inferred from homology"/>
<evidence type="ECO:0000256" key="6">
    <source>
        <dbReference type="ARBA" id="ARBA00022840"/>
    </source>
</evidence>
<reference evidence="16" key="1">
    <citation type="journal article" date="2014" name="Nat. Commun.">
        <title>Genomic adaptations of the halophilic Dead Sea filamentous fungus Eurotium rubrum.</title>
        <authorList>
            <person name="Kis-Papo T."/>
            <person name="Weig A.R."/>
            <person name="Riley R."/>
            <person name="Persoh D."/>
            <person name="Salamov A."/>
            <person name="Sun H."/>
            <person name="Lipzen A."/>
            <person name="Wasser S.P."/>
            <person name="Rambold G."/>
            <person name="Grigoriev I.V."/>
            <person name="Nevo E."/>
        </authorList>
    </citation>
    <scope>NUCLEOTIDE SEQUENCE [LARGE SCALE GENOMIC DNA]</scope>
    <source>
        <strain evidence="16">CBS 135680</strain>
    </source>
</reference>
<dbReference type="RefSeq" id="XP_040640260.1">
    <property type="nucleotide sequence ID" value="XM_040787577.1"/>
</dbReference>
<dbReference type="InterPro" id="IPR008925">
    <property type="entry name" value="aa_tRNA-synth_I_cd-bd_sf"/>
</dbReference>
<dbReference type="Gene3D" id="3.40.50.620">
    <property type="entry name" value="HUPs"/>
    <property type="match status" value="1"/>
</dbReference>
<feature type="domain" description="Aminoacyl-tRNA synthetase class I anticodon-binding" evidence="14">
    <location>
        <begin position="508"/>
        <end position="568"/>
    </location>
</feature>
<dbReference type="PANTHER" id="PTHR43311">
    <property type="entry name" value="GLUTAMATE--TRNA LIGASE"/>
    <property type="match status" value="1"/>
</dbReference>
<evidence type="ECO:0000256" key="12">
    <source>
        <dbReference type="SAM" id="MobiDB-lite"/>
    </source>
</evidence>
<evidence type="ECO:0000259" key="14">
    <source>
        <dbReference type="Pfam" id="PF19269"/>
    </source>
</evidence>
<dbReference type="SUPFAM" id="SSF52374">
    <property type="entry name" value="Nucleotidylyl transferase"/>
    <property type="match status" value="1"/>
</dbReference>
<evidence type="ECO:0000256" key="8">
    <source>
        <dbReference type="ARBA" id="ARBA00023146"/>
    </source>
</evidence>
<dbReference type="InterPro" id="IPR014729">
    <property type="entry name" value="Rossmann-like_a/b/a_fold"/>
</dbReference>
<dbReference type="GeneID" id="63702701"/>
<comment type="similarity">
    <text evidence="2">Belongs to the class-I aminoacyl-tRNA synthetase family. Glutamate--tRNA ligase type 1 subfamily.</text>
</comment>
<evidence type="ECO:0000256" key="5">
    <source>
        <dbReference type="ARBA" id="ARBA00022741"/>
    </source>
</evidence>
<dbReference type="InterPro" id="IPR033910">
    <property type="entry name" value="GluRS_core"/>
</dbReference>
<dbReference type="GO" id="GO:0005739">
    <property type="term" value="C:mitochondrion"/>
    <property type="evidence" value="ECO:0007669"/>
    <property type="project" value="UniProtKB-SubCell"/>
</dbReference>
<dbReference type="SUPFAM" id="SSF48163">
    <property type="entry name" value="An anticodon-binding domain of class I aminoacyl-tRNA synthetases"/>
    <property type="match status" value="1"/>
</dbReference>
<dbReference type="NCBIfam" id="TIGR00464">
    <property type="entry name" value="gltX_bact"/>
    <property type="match status" value="1"/>
</dbReference>
<evidence type="ECO:0000256" key="2">
    <source>
        <dbReference type="ARBA" id="ARBA00007894"/>
    </source>
</evidence>
<keyword evidence="16" id="KW-1185">Reference proteome</keyword>
<evidence type="ECO:0000256" key="10">
    <source>
        <dbReference type="ARBA" id="ARBA00072917"/>
    </source>
</evidence>
<name>A0A017SI01_ASPRC</name>
<evidence type="ECO:0000256" key="4">
    <source>
        <dbReference type="ARBA" id="ARBA00022598"/>
    </source>
</evidence>
<dbReference type="InterPro" id="IPR000924">
    <property type="entry name" value="Glu/Gln-tRNA-synth"/>
</dbReference>
<dbReference type="InterPro" id="IPR020058">
    <property type="entry name" value="Glu/Gln-tRNA-synth_Ib_cat-dom"/>
</dbReference>
<dbReference type="Gene3D" id="1.10.10.350">
    <property type="match status" value="1"/>
</dbReference>
<feature type="domain" description="Glutamyl/glutaminyl-tRNA synthetase class Ib catalytic" evidence="13">
    <location>
        <begin position="45"/>
        <end position="355"/>
    </location>
</feature>
<dbReference type="HOGENOM" id="CLU_015768_6_3_1"/>